<dbReference type="CDD" id="cd16894">
    <property type="entry name" value="MltD-like"/>
    <property type="match status" value="1"/>
</dbReference>
<organism evidence="3">
    <name type="scientific">uncultured Desulfobacterium sp</name>
    <dbReference type="NCBI Taxonomy" id="201089"/>
    <lineage>
        <taxon>Bacteria</taxon>
        <taxon>Pseudomonadati</taxon>
        <taxon>Thermodesulfobacteriota</taxon>
        <taxon>Desulfobacteria</taxon>
        <taxon>Desulfobacterales</taxon>
        <taxon>Desulfobacteriaceae</taxon>
        <taxon>Desulfobacterium</taxon>
        <taxon>environmental samples</taxon>
    </lineage>
</organism>
<dbReference type="PROSITE" id="PS51782">
    <property type="entry name" value="LYSM"/>
    <property type="match status" value="3"/>
</dbReference>
<dbReference type="EMBL" id="FR695872">
    <property type="protein sequence ID" value="CBX29599.1"/>
    <property type="molecule type" value="Genomic_DNA"/>
</dbReference>
<gene>
    <name evidence="3" type="ORF">N47_J05800</name>
</gene>
<feature type="domain" description="LysM" evidence="2">
    <location>
        <begin position="482"/>
        <end position="525"/>
    </location>
</feature>
<dbReference type="AlphaFoldDB" id="E1YGA5"/>
<dbReference type="GO" id="GO:0008932">
    <property type="term" value="F:lytic endotransglycosylase activity"/>
    <property type="evidence" value="ECO:0007669"/>
    <property type="project" value="TreeGrafter"/>
</dbReference>
<dbReference type="Pfam" id="PF01464">
    <property type="entry name" value="SLT"/>
    <property type="match status" value="1"/>
</dbReference>
<protein>
    <recommendedName>
        <fullName evidence="2">LysM domain-containing protein</fullName>
    </recommendedName>
</protein>
<sequence length="584" mass="66339">MSKIEPKTVIVPKKEKISKSCLSPLADDIMTIPPDPENEDIENTTASSSKKGNRKKNAGTLMMDEALDYCQMSQELWQNGELDNALEALDHAYSLILSVDIDENDTNLAQQKEDIRFTISKRILEIYASRNFAVTGNHNAIPMVINKHVQAEMDLFTTGAESNFFRESLKRSGRFRANIAEELKKAGIPTELSWLPLIESGFKVTALSPARALGLWQFIPSTGYKFGLKRDMFVDERLDPQKSTKAAIAYLKELHGMFGDWTTVLAAYNCGEGRVLRLIRDQNVNYLDNFWDLYEKLPRETARYVPRFLATLQIIANPAKYGIDMNDIECPFDYETIEITKQVNIKDIAREIDVDEMLLRHLNPELRYCILPPNKYIFRIPPDKGKDLLSKIDEIPLSSIIPTPAKHADSIAYYKVKRGDTLSAIARRYGISTKKLMRDNKMRKPILITGTTLKIPYRGTVAKAELSKTTQRASSSKTKQTINHLVKSGESIGIIAKRYNTTIKNIQEINNLNSLNLLIGQTLIVPAPDNDNQNNNILKKYRVKTGDNLYKIAQKYNMSLKRLLDINKLRAKSAIHIGQYIYVE</sequence>
<feature type="domain" description="LysM" evidence="2">
    <location>
        <begin position="539"/>
        <end position="583"/>
    </location>
</feature>
<dbReference type="PANTHER" id="PTHR33734:SF22">
    <property type="entry name" value="MEMBRANE-BOUND LYTIC MUREIN TRANSGLYCOSYLASE D"/>
    <property type="match status" value="1"/>
</dbReference>
<evidence type="ECO:0000313" key="3">
    <source>
        <dbReference type="EMBL" id="CBX29599.1"/>
    </source>
</evidence>
<name>E1YGA5_9BACT</name>
<accession>E1YGA5</accession>
<dbReference type="CDD" id="cd00118">
    <property type="entry name" value="LysM"/>
    <property type="match status" value="3"/>
</dbReference>
<evidence type="ECO:0000259" key="2">
    <source>
        <dbReference type="PROSITE" id="PS51782"/>
    </source>
</evidence>
<dbReference type="PANTHER" id="PTHR33734">
    <property type="entry name" value="LYSM DOMAIN-CONTAINING GPI-ANCHORED PROTEIN 2"/>
    <property type="match status" value="1"/>
</dbReference>
<dbReference type="Gene3D" id="3.10.350.10">
    <property type="entry name" value="LysM domain"/>
    <property type="match status" value="3"/>
</dbReference>
<proteinExistence type="predicted"/>
<dbReference type="SUPFAM" id="SSF54106">
    <property type="entry name" value="LysM domain"/>
    <property type="match status" value="3"/>
</dbReference>
<dbReference type="InterPro" id="IPR023346">
    <property type="entry name" value="Lysozyme-like_dom_sf"/>
</dbReference>
<dbReference type="InterPro" id="IPR008258">
    <property type="entry name" value="Transglycosylase_SLT_dom_1"/>
</dbReference>
<dbReference type="CAZy" id="GH23">
    <property type="family name" value="Glycoside Hydrolase Family 23"/>
</dbReference>
<dbReference type="SUPFAM" id="SSF53955">
    <property type="entry name" value="Lysozyme-like"/>
    <property type="match status" value="1"/>
</dbReference>
<dbReference type="Pfam" id="PF01476">
    <property type="entry name" value="LysM"/>
    <property type="match status" value="3"/>
</dbReference>
<dbReference type="SMART" id="SM00257">
    <property type="entry name" value="LysM"/>
    <property type="match status" value="3"/>
</dbReference>
<feature type="region of interest" description="Disordered" evidence="1">
    <location>
        <begin position="31"/>
        <end position="57"/>
    </location>
</feature>
<feature type="domain" description="LysM" evidence="2">
    <location>
        <begin position="412"/>
        <end position="455"/>
    </location>
</feature>
<reference evidence="3" key="1">
    <citation type="journal article" date="2011" name="Environ. Microbiol.">
        <title>Genomic insights into the metabolic potential of the polycyclic aromatic hydrocarbon degrading sulfate-reducing Deltaproteobacterium N47.</title>
        <authorList>
            <person name="Bergmann F."/>
            <person name="Selesi D."/>
            <person name="Weinmaier T."/>
            <person name="Tischler P."/>
            <person name="Rattei T."/>
            <person name="Meckenstock R.U."/>
        </authorList>
    </citation>
    <scope>NUCLEOTIDE SEQUENCE</scope>
</reference>
<dbReference type="CAZy" id="CBM50">
    <property type="family name" value="Carbohydrate-Binding Module Family 50"/>
</dbReference>
<dbReference type="InterPro" id="IPR018392">
    <property type="entry name" value="LysM"/>
</dbReference>
<dbReference type="InterPro" id="IPR036779">
    <property type="entry name" value="LysM_dom_sf"/>
</dbReference>
<dbReference type="Gene3D" id="1.10.530.10">
    <property type="match status" value="1"/>
</dbReference>
<evidence type="ECO:0000256" key="1">
    <source>
        <dbReference type="SAM" id="MobiDB-lite"/>
    </source>
</evidence>